<proteinExistence type="predicted"/>
<dbReference type="RefSeq" id="YP_001425865.1">
    <property type="nucleotide sequence ID" value="NC_008603.1"/>
</dbReference>
<accession>A7J6T7</accession>
<evidence type="ECO:0000313" key="1">
    <source>
        <dbReference type="EMBL" id="ABT15518.1"/>
    </source>
</evidence>
<gene>
    <name evidence="1" type="primary">n233R</name>
    <name evidence="1" type="ORF">FR483_n233R</name>
</gene>
<evidence type="ECO:0000313" key="2">
    <source>
        <dbReference type="Proteomes" id="UP000204095"/>
    </source>
</evidence>
<reference evidence="1 2" key="1">
    <citation type="journal article" date="2007" name="Virology">
        <title>Sequence and annotation of the 314-kb MT325 and the 321-kb FR483 viruses that infect Chlorella Pbi.</title>
        <authorList>
            <person name="Fitzgerald L.A."/>
            <person name="Graves M.V."/>
            <person name="Li X."/>
            <person name="Feldblyum T."/>
            <person name="Hartigan J."/>
            <person name="Van Etten J.L."/>
        </authorList>
    </citation>
    <scope>NUCLEOTIDE SEQUENCE [LARGE SCALE GENOMIC DNA]</scope>
    <source>
        <strain evidence="1 2">FR483</strain>
    </source>
</reference>
<dbReference type="OrthoDB" id="27998at10239"/>
<name>A7J6T7_PBCVF</name>
<dbReference type="GeneID" id="5469859"/>
<dbReference type="Proteomes" id="UP000204095">
    <property type="component" value="Segment"/>
</dbReference>
<sequence length="68" mass="7602">MSLREVSMSRSLPVHHLPYLGLIKRTPRVSEPDMMSSLITRSFLSTSGIPFAWYSTRDAIATSGNIYA</sequence>
<organismHost>
    <name type="scientific">Paramecium bursaria</name>
    <dbReference type="NCBI Taxonomy" id="74790"/>
</organismHost>
<organism evidence="1 2">
    <name type="scientific">Paramecium bursaria Chlorella virus FR483</name>
    <name type="common">PBCV-FR483</name>
    <dbReference type="NCBI Taxonomy" id="399781"/>
    <lineage>
        <taxon>Viruses</taxon>
        <taxon>Varidnaviria</taxon>
        <taxon>Bamfordvirae</taxon>
        <taxon>Nucleocytoviricota</taxon>
        <taxon>Megaviricetes</taxon>
        <taxon>Algavirales</taxon>
        <taxon>Phycodnaviridae</taxon>
        <taxon>Chlorovirus</taxon>
        <taxon>Chlorovirus conductrix</taxon>
        <taxon>Paramecium bursaria Chlorella virus A1</taxon>
    </lineage>
</organism>
<dbReference type="KEGG" id="vg:5469859"/>
<dbReference type="EMBL" id="DQ890022">
    <property type="protein sequence ID" value="ABT15518.1"/>
    <property type="molecule type" value="Genomic_DNA"/>
</dbReference>
<protein>
    <submittedName>
        <fullName evidence="1">Uncharacterized protein n233R</fullName>
    </submittedName>
</protein>